<feature type="region of interest" description="Disordered" evidence="5">
    <location>
        <begin position="1"/>
        <end position="40"/>
    </location>
</feature>
<organism evidence="7 8">
    <name type="scientific">Corchorus olitorius</name>
    <dbReference type="NCBI Taxonomy" id="93759"/>
    <lineage>
        <taxon>Eukaryota</taxon>
        <taxon>Viridiplantae</taxon>
        <taxon>Streptophyta</taxon>
        <taxon>Embryophyta</taxon>
        <taxon>Tracheophyta</taxon>
        <taxon>Spermatophyta</taxon>
        <taxon>Magnoliopsida</taxon>
        <taxon>eudicotyledons</taxon>
        <taxon>Gunneridae</taxon>
        <taxon>Pentapetalae</taxon>
        <taxon>rosids</taxon>
        <taxon>malvids</taxon>
        <taxon>Malvales</taxon>
        <taxon>Malvaceae</taxon>
        <taxon>Grewioideae</taxon>
        <taxon>Apeibeae</taxon>
        <taxon>Corchorus</taxon>
    </lineage>
</organism>
<dbReference type="Pfam" id="PF00010">
    <property type="entry name" value="HLH"/>
    <property type="match status" value="1"/>
</dbReference>
<dbReference type="GO" id="GO:0000977">
    <property type="term" value="F:RNA polymerase II transcription regulatory region sequence-specific DNA binding"/>
    <property type="evidence" value="ECO:0007669"/>
    <property type="project" value="TreeGrafter"/>
</dbReference>
<comment type="subcellular location">
    <subcellularLocation>
        <location evidence="1">Nucleus</location>
    </subcellularLocation>
</comment>
<dbReference type="InterPro" id="IPR036638">
    <property type="entry name" value="HLH_DNA-bd_sf"/>
</dbReference>
<gene>
    <name evidence="7" type="ORF">COLO4_14217</name>
</gene>
<evidence type="ECO:0000313" key="7">
    <source>
        <dbReference type="EMBL" id="OMO97984.1"/>
    </source>
</evidence>
<proteinExistence type="predicted"/>
<feature type="region of interest" description="Disordered" evidence="5">
    <location>
        <begin position="97"/>
        <end position="116"/>
    </location>
</feature>
<dbReference type="GO" id="GO:0046983">
    <property type="term" value="F:protein dimerization activity"/>
    <property type="evidence" value="ECO:0007669"/>
    <property type="project" value="InterPro"/>
</dbReference>
<feature type="compositionally biased region" description="Low complexity" evidence="5">
    <location>
        <begin position="102"/>
        <end position="116"/>
    </location>
</feature>
<comment type="caution">
    <text evidence="7">The sequence shown here is derived from an EMBL/GenBank/DDBJ whole genome shotgun (WGS) entry which is preliminary data.</text>
</comment>
<dbReference type="PANTHER" id="PTHR13935">
    <property type="entry name" value="ACHAETE-SCUTE TRANSCRIPTION FACTOR-RELATED"/>
    <property type="match status" value="1"/>
</dbReference>
<dbReference type="EMBL" id="AWUE01015393">
    <property type="protein sequence ID" value="OMO97984.1"/>
    <property type="molecule type" value="Genomic_DNA"/>
</dbReference>
<keyword evidence="3" id="KW-0804">Transcription</keyword>
<dbReference type="OrthoDB" id="1935281at2759"/>
<feature type="domain" description="BHLH" evidence="6">
    <location>
        <begin position="25"/>
        <end position="77"/>
    </location>
</feature>
<name>A0A1R3JT66_9ROSI</name>
<sequence length="201" mass="22267">MGKGRRLKKSAPIPNNDGNGETNDAKKMMRKEIERQRRQQMANLSAQLRSLLPVDSIKGKRAVSDHMNEAVNYIKYLRKRIQELSVKREKLKKLSGNFDQGTSASATSSSDNNNSSSQINCVAIHPYWGGVEIVINSGFGDESCHLSLILQAIIEQGLDVVRCVSSQTSEGFCHTIQSEISDPTLQLDLPGLQSRINDLIL</sequence>
<evidence type="ECO:0000256" key="2">
    <source>
        <dbReference type="ARBA" id="ARBA00023015"/>
    </source>
</evidence>
<dbReference type="SUPFAM" id="SSF47459">
    <property type="entry name" value="HLH, helix-loop-helix DNA-binding domain"/>
    <property type="match status" value="1"/>
</dbReference>
<dbReference type="CDD" id="cd18914">
    <property type="entry name" value="bHLH_AtORG2_like"/>
    <property type="match status" value="1"/>
</dbReference>
<dbReference type="PANTHER" id="PTHR13935:SF134">
    <property type="entry name" value="TRANSCRIPTION FACTOR BHLH FAMILY-RELATED"/>
    <property type="match status" value="1"/>
</dbReference>
<evidence type="ECO:0000256" key="1">
    <source>
        <dbReference type="ARBA" id="ARBA00004123"/>
    </source>
</evidence>
<keyword evidence="4" id="KW-0539">Nucleus</keyword>
<evidence type="ECO:0000313" key="8">
    <source>
        <dbReference type="Proteomes" id="UP000187203"/>
    </source>
</evidence>
<reference evidence="8" key="1">
    <citation type="submission" date="2013-09" db="EMBL/GenBank/DDBJ databases">
        <title>Corchorus olitorius genome sequencing.</title>
        <authorList>
            <person name="Alam M."/>
            <person name="Haque M.S."/>
            <person name="Islam M.S."/>
            <person name="Emdad E.M."/>
            <person name="Islam M.M."/>
            <person name="Ahmed B."/>
            <person name="Halim A."/>
            <person name="Hossen Q.M.M."/>
            <person name="Hossain M.Z."/>
            <person name="Ahmed R."/>
            <person name="Khan M.M."/>
            <person name="Islam R."/>
            <person name="Rashid M.M."/>
            <person name="Khan S.A."/>
            <person name="Rahman M.S."/>
            <person name="Alam M."/>
            <person name="Yahiya A.S."/>
            <person name="Khan M.S."/>
            <person name="Azam M.S."/>
            <person name="Haque T."/>
            <person name="Lashkar M.Z.H."/>
            <person name="Akhand A.I."/>
            <person name="Morshed G."/>
            <person name="Roy S."/>
            <person name="Uddin K.S."/>
            <person name="Rabeya T."/>
            <person name="Hossain A.S."/>
            <person name="Chowdhury A."/>
            <person name="Snigdha A.R."/>
            <person name="Mortoza M.S."/>
            <person name="Matin S.A."/>
            <person name="Hoque S.M.E."/>
            <person name="Islam M.K."/>
            <person name="Roy D.K."/>
            <person name="Haider R."/>
            <person name="Moosa M.M."/>
            <person name="Elias S.M."/>
            <person name="Hasan A.M."/>
            <person name="Jahan S."/>
            <person name="Shafiuddin M."/>
            <person name="Mahmood N."/>
            <person name="Shommy N.S."/>
        </authorList>
    </citation>
    <scope>NUCLEOTIDE SEQUENCE [LARGE SCALE GENOMIC DNA]</scope>
    <source>
        <strain evidence="8">cv. O-4</strain>
    </source>
</reference>
<dbReference type="AlphaFoldDB" id="A0A1R3JT66"/>
<evidence type="ECO:0000256" key="4">
    <source>
        <dbReference type="ARBA" id="ARBA00023242"/>
    </source>
</evidence>
<evidence type="ECO:0000256" key="5">
    <source>
        <dbReference type="SAM" id="MobiDB-lite"/>
    </source>
</evidence>
<dbReference type="Gene3D" id="4.10.280.10">
    <property type="entry name" value="Helix-loop-helix DNA-binding domain"/>
    <property type="match status" value="1"/>
</dbReference>
<dbReference type="GO" id="GO:0090575">
    <property type="term" value="C:RNA polymerase II transcription regulator complex"/>
    <property type="evidence" value="ECO:0007669"/>
    <property type="project" value="TreeGrafter"/>
</dbReference>
<dbReference type="InterPro" id="IPR015660">
    <property type="entry name" value="MASH1/Ascl1a-like"/>
</dbReference>
<dbReference type="InterPro" id="IPR011598">
    <property type="entry name" value="bHLH_dom"/>
</dbReference>
<protein>
    <recommendedName>
        <fullName evidence="6">BHLH domain-containing protein</fullName>
    </recommendedName>
</protein>
<evidence type="ECO:0000256" key="3">
    <source>
        <dbReference type="ARBA" id="ARBA00023163"/>
    </source>
</evidence>
<dbReference type="Proteomes" id="UP000187203">
    <property type="component" value="Unassembled WGS sequence"/>
</dbReference>
<keyword evidence="8" id="KW-1185">Reference proteome</keyword>
<dbReference type="GO" id="GO:0000981">
    <property type="term" value="F:DNA-binding transcription factor activity, RNA polymerase II-specific"/>
    <property type="evidence" value="ECO:0007669"/>
    <property type="project" value="TreeGrafter"/>
</dbReference>
<dbReference type="STRING" id="93759.A0A1R3JT66"/>
<accession>A0A1R3JT66</accession>
<dbReference type="PROSITE" id="PS50888">
    <property type="entry name" value="BHLH"/>
    <property type="match status" value="1"/>
</dbReference>
<feature type="compositionally biased region" description="Basic and acidic residues" evidence="5">
    <location>
        <begin position="23"/>
        <end position="37"/>
    </location>
</feature>
<evidence type="ECO:0000259" key="6">
    <source>
        <dbReference type="PROSITE" id="PS50888"/>
    </source>
</evidence>
<keyword evidence="2" id="KW-0805">Transcription regulation</keyword>